<keyword evidence="2" id="KW-1185">Reference proteome</keyword>
<evidence type="ECO:0000313" key="2">
    <source>
        <dbReference type="Proteomes" id="UP000236742"/>
    </source>
</evidence>
<dbReference type="Proteomes" id="UP000236742">
    <property type="component" value="Unassembled WGS sequence"/>
</dbReference>
<dbReference type="InterPro" id="IPR027266">
    <property type="entry name" value="TrmE/GcvT-like"/>
</dbReference>
<dbReference type="Gene3D" id="3.30.70.1520">
    <property type="entry name" value="Heterotetrameric sarcosine oxidase"/>
    <property type="match status" value="1"/>
</dbReference>
<dbReference type="SUPFAM" id="SSF103025">
    <property type="entry name" value="Folate-binding domain"/>
    <property type="match status" value="1"/>
</dbReference>
<reference evidence="2" key="1">
    <citation type="submission" date="2016-10" db="EMBL/GenBank/DDBJ databases">
        <authorList>
            <person name="Varghese N."/>
            <person name="Submissions S."/>
        </authorList>
    </citation>
    <scope>NUCLEOTIDE SEQUENCE [LARGE SCALE GENOMIC DNA]</scope>
    <source>
        <strain evidence="2">DSM 23413</strain>
    </source>
</reference>
<dbReference type="AlphaFoldDB" id="A0A1H5RVB2"/>
<organism evidence="1 2">
    <name type="scientific">Jhaorihella thermophila</name>
    <dbReference type="NCBI Taxonomy" id="488547"/>
    <lineage>
        <taxon>Bacteria</taxon>
        <taxon>Pseudomonadati</taxon>
        <taxon>Pseudomonadota</taxon>
        <taxon>Alphaproteobacteria</taxon>
        <taxon>Rhodobacterales</taxon>
        <taxon>Paracoccaceae</taxon>
        <taxon>Jhaorihella</taxon>
    </lineage>
</organism>
<dbReference type="RefSeq" id="WP_104006203.1">
    <property type="nucleotide sequence ID" value="NZ_FNVD01000001.1"/>
</dbReference>
<name>A0A1H5RVB2_9RHOB</name>
<protein>
    <submittedName>
        <fullName evidence="1">Sarcosine oxidase subunit gamma</fullName>
    </submittedName>
</protein>
<dbReference type="InterPro" id="IPR007375">
    <property type="entry name" value="SoxG"/>
</dbReference>
<evidence type="ECO:0000313" key="1">
    <source>
        <dbReference type="EMBL" id="SEF41638.1"/>
    </source>
</evidence>
<accession>A0A1H5RVB2</accession>
<dbReference type="Gene3D" id="3.30.1360.120">
    <property type="entry name" value="Probable tRNA modification gtpase trme, domain 1"/>
    <property type="match status" value="1"/>
</dbReference>
<gene>
    <name evidence="1" type="ORF">SAMN05421751_101155</name>
</gene>
<dbReference type="Pfam" id="PF04268">
    <property type="entry name" value="SoxG"/>
    <property type="match status" value="1"/>
</dbReference>
<dbReference type="EMBL" id="FNVD01000001">
    <property type="protein sequence ID" value="SEF41638.1"/>
    <property type="molecule type" value="Genomic_DNA"/>
</dbReference>
<dbReference type="OrthoDB" id="9814782at2"/>
<sequence length="193" mass="20255">MSDAVSALKGASFDGLVRVEECGLQGMITLRGDLSNRAVAKAATSVSGQKMPGQNRANVAGESGICWMSPDELLVLVPYSEAGAAVEKMTATLGKVHSLAVNVSDARAVFRLSGPAARDVLAKLCPVDLSPEAFGPGQFRRTRLAQVPAAFWMDDAETFRIVCFRSVAQYVFDLLKAAAHPAAAVGYHTSVGG</sequence>
<proteinExistence type="predicted"/>